<dbReference type="AlphaFoldDB" id="A0AB38DVP0"/>
<evidence type="ECO:0008006" key="5">
    <source>
        <dbReference type="Google" id="ProtNLM"/>
    </source>
</evidence>
<dbReference type="Proteomes" id="UP000234166">
    <property type="component" value="Unassembled WGS sequence"/>
</dbReference>
<evidence type="ECO:0000313" key="2">
    <source>
        <dbReference type="EMBL" id="SON81055.1"/>
    </source>
</evidence>
<sequence>MQWLACIGTLKLSCTPGRGMLLIALILSCGLRVRVAMPGLPTAAPGPSDIGVSGTGAALTRRPWTRGDGPQELFFARKSANSLMQWMKSNLVSYFYTYVG</sequence>
<proteinExistence type="predicted"/>
<evidence type="ECO:0000313" key="3">
    <source>
        <dbReference type="Proteomes" id="UP000234166"/>
    </source>
</evidence>
<gene>
    <name evidence="1" type="ORF">XAP6984_1200010</name>
    <name evidence="2" type="ORF">XAP7430_1170010</name>
</gene>
<evidence type="ECO:0000313" key="1">
    <source>
        <dbReference type="EMBL" id="SON76470.1"/>
    </source>
</evidence>
<protein>
    <recommendedName>
        <fullName evidence="5">Secreted protein</fullName>
    </recommendedName>
</protein>
<reference evidence="3 4" key="1">
    <citation type="submission" date="2017-10" db="EMBL/GenBank/DDBJ databases">
        <authorList>
            <person name="Regsiter A."/>
            <person name="William W."/>
        </authorList>
    </citation>
    <scope>NUCLEOTIDE SEQUENCE [LARGE SCALE GENOMIC DNA]</scope>
    <source>
        <strain evidence="1 4">CFBP6984</strain>
        <strain evidence="2 3">CFBP7430</strain>
    </source>
</reference>
<dbReference type="Proteomes" id="UP000234181">
    <property type="component" value="Unassembled WGS sequence"/>
</dbReference>
<name>A0AB38DVP0_XANCH</name>
<comment type="caution">
    <text evidence="2">The sequence shown here is derived from an EMBL/GenBank/DDBJ whole genome shotgun (WGS) entry which is preliminary data.</text>
</comment>
<accession>A0AB38DVP0</accession>
<keyword evidence="4" id="KW-1185">Reference proteome</keyword>
<dbReference type="EMBL" id="OCYT01000025">
    <property type="protein sequence ID" value="SON76470.1"/>
    <property type="molecule type" value="Genomic_DNA"/>
</dbReference>
<organism evidence="2 3">
    <name type="scientific">Xanthomonas campestris pv. phaseoli</name>
    <dbReference type="NCBI Taxonomy" id="317013"/>
    <lineage>
        <taxon>Bacteria</taxon>
        <taxon>Pseudomonadati</taxon>
        <taxon>Pseudomonadota</taxon>
        <taxon>Gammaproteobacteria</taxon>
        <taxon>Lysobacterales</taxon>
        <taxon>Lysobacteraceae</taxon>
        <taxon>Xanthomonas</taxon>
    </lineage>
</organism>
<dbReference type="EMBL" id="OCYS01000021">
    <property type="protein sequence ID" value="SON81055.1"/>
    <property type="molecule type" value="Genomic_DNA"/>
</dbReference>
<evidence type="ECO:0000313" key="4">
    <source>
        <dbReference type="Proteomes" id="UP000234181"/>
    </source>
</evidence>